<name>A0A510JJB6_9FUSO</name>
<gene>
    <name evidence="2" type="ORF">JCM16775_2113</name>
</gene>
<keyword evidence="1" id="KW-0472">Membrane</keyword>
<evidence type="ECO:0000256" key="1">
    <source>
        <dbReference type="SAM" id="Phobius"/>
    </source>
</evidence>
<reference evidence="2 3" key="1">
    <citation type="submission" date="2019-07" db="EMBL/GenBank/DDBJ databases">
        <title>Complete Genome Sequence of Leptotrichia hofstadii Strain JCM16775.</title>
        <authorList>
            <person name="Watanabe S."/>
            <person name="Cui L."/>
        </authorList>
    </citation>
    <scope>NUCLEOTIDE SEQUENCE [LARGE SCALE GENOMIC DNA]</scope>
    <source>
        <strain evidence="2 3">JCM16775</strain>
    </source>
</reference>
<dbReference type="RefSeq" id="WP_006805970.1">
    <property type="nucleotide sequence ID" value="NZ_AP019823.1"/>
</dbReference>
<feature type="transmembrane region" description="Helical" evidence="1">
    <location>
        <begin position="195"/>
        <end position="216"/>
    </location>
</feature>
<keyword evidence="1" id="KW-0812">Transmembrane</keyword>
<keyword evidence="3" id="KW-1185">Reference proteome</keyword>
<accession>A0A510JJB6</accession>
<evidence type="ECO:0000313" key="2">
    <source>
        <dbReference type="EMBL" id="BBM39402.1"/>
    </source>
</evidence>
<sequence length="318" mass="37621">MRLNEQELVFKVHWVEKLKILCRIVCVPAIIIYQGIIISSQFLTSKKEVFLGYFLITLLSIIAFIILSIYIFNKKIVISNGILTYYRRKEVWSRKIEKDKIRVFNGSSWFYENIKYLWIDYCNIPISLFGKKNCSELEKIIYEFQLEKKEIENTVFEIPKKELLVEKFKDIFKNNVIGVIFTLIIVKIISSDAIFLKYFLIIITFGAIILEIISLIRMKIYTPKIIKIFSNFISIDDEKYSKYDIKKLMITSPNTKSGTIDFGYRILKIFGNKEKKVYTLITSKNSEFKNSGKDEDYETFYEEIMKFCIVNGIEYELV</sequence>
<feature type="transmembrane region" description="Helical" evidence="1">
    <location>
        <begin position="50"/>
        <end position="72"/>
    </location>
</feature>
<proteinExistence type="predicted"/>
<dbReference type="AlphaFoldDB" id="A0A510JJB6"/>
<feature type="transmembrane region" description="Helical" evidence="1">
    <location>
        <begin position="171"/>
        <end position="189"/>
    </location>
</feature>
<dbReference type="OrthoDB" id="81841at2"/>
<dbReference type="KEGG" id="lhf:JCM16775_2113"/>
<organism evidence="2 3">
    <name type="scientific">Leptotrichia hofstadii</name>
    <dbReference type="NCBI Taxonomy" id="157688"/>
    <lineage>
        <taxon>Bacteria</taxon>
        <taxon>Fusobacteriati</taxon>
        <taxon>Fusobacteriota</taxon>
        <taxon>Fusobacteriia</taxon>
        <taxon>Fusobacteriales</taxon>
        <taxon>Leptotrichiaceae</taxon>
        <taxon>Leptotrichia</taxon>
    </lineage>
</organism>
<dbReference type="Proteomes" id="UP000321892">
    <property type="component" value="Chromosome"/>
</dbReference>
<protein>
    <submittedName>
        <fullName evidence="2">Uncharacterized protein</fullName>
    </submittedName>
</protein>
<dbReference type="EMBL" id="AP019823">
    <property type="protein sequence ID" value="BBM39402.1"/>
    <property type="molecule type" value="Genomic_DNA"/>
</dbReference>
<evidence type="ECO:0000313" key="3">
    <source>
        <dbReference type="Proteomes" id="UP000321892"/>
    </source>
</evidence>
<feature type="transmembrane region" description="Helical" evidence="1">
    <location>
        <begin position="20"/>
        <end position="38"/>
    </location>
</feature>
<keyword evidence="1" id="KW-1133">Transmembrane helix</keyword>